<evidence type="ECO:0000313" key="1">
    <source>
        <dbReference type="EMBL" id="EGF24513.1"/>
    </source>
</evidence>
<reference evidence="1 2" key="1">
    <citation type="journal article" date="2013" name="Mar. Genomics">
        <title>Expression of sulfatases in Rhodopirellula baltica and the diversity of sulfatases in the genus Rhodopirellula.</title>
        <authorList>
            <person name="Wegner C.E."/>
            <person name="Richter-Heitmann T."/>
            <person name="Klindworth A."/>
            <person name="Klockow C."/>
            <person name="Richter M."/>
            <person name="Achstetter T."/>
            <person name="Glockner F.O."/>
            <person name="Harder J."/>
        </authorList>
    </citation>
    <scope>NUCLEOTIDE SEQUENCE [LARGE SCALE GENOMIC DNA]</scope>
    <source>
        <strain evidence="1 2">WH47</strain>
    </source>
</reference>
<dbReference type="AlphaFoldDB" id="F2B0N6"/>
<comment type="caution">
    <text evidence="1">The sequence shown here is derived from an EMBL/GenBank/DDBJ whole genome shotgun (WGS) entry which is preliminary data.</text>
</comment>
<evidence type="ECO:0000313" key="2">
    <source>
        <dbReference type="Proteomes" id="UP000006222"/>
    </source>
</evidence>
<protein>
    <submittedName>
        <fullName evidence="1">Uncharacterized protein</fullName>
    </submittedName>
</protein>
<proteinExistence type="predicted"/>
<dbReference type="Proteomes" id="UP000006222">
    <property type="component" value="Unassembled WGS sequence"/>
</dbReference>
<sequence>MCVAFSQRGVLATHFRSGFPAQDLVSQALRCVSGDQPVVGEVSQRDVAFSPPGHLQGIVPLAPKMVNVQSGSPTRLQNFSRWLKRLGKVFRCGPDRIGRGHRVRAHLKRRSP</sequence>
<dbReference type="EMBL" id="AFAR01000286">
    <property type="protein sequence ID" value="EGF24513.1"/>
    <property type="molecule type" value="Genomic_DNA"/>
</dbReference>
<organism evidence="1 2">
    <name type="scientific">Rhodopirellula baltica WH47</name>
    <dbReference type="NCBI Taxonomy" id="991778"/>
    <lineage>
        <taxon>Bacteria</taxon>
        <taxon>Pseudomonadati</taxon>
        <taxon>Planctomycetota</taxon>
        <taxon>Planctomycetia</taxon>
        <taxon>Pirellulales</taxon>
        <taxon>Pirellulaceae</taxon>
        <taxon>Rhodopirellula</taxon>
    </lineage>
</organism>
<gene>
    <name evidence="1" type="ORF">RBWH47_05323</name>
</gene>
<name>F2B0N6_RHOBT</name>
<accession>F2B0N6</accession>